<dbReference type="AlphaFoldDB" id="X0TVV2"/>
<sequence>GLNQSYIDLAGDAMKCCSSDLTRDPELKKCIKKQPRL</sequence>
<evidence type="ECO:0000313" key="1">
    <source>
        <dbReference type="EMBL" id="GAF97718.1"/>
    </source>
</evidence>
<reference evidence="1" key="1">
    <citation type="journal article" date="2014" name="Front. Microbiol.">
        <title>High frequency of phylogenetically diverse reductive dehalogenase-homologous genes in deep subseafloor sedimentary metagenomes.</title>
        <authorList>
            <person name="Kawai M."/>
            <person name="Futagami T."/>
            <person name="Toyoda A."/>
            <person name="Takaki Y."/>
            <person name="Nishi S."/>
            <person name="Hori S."/>
            <person name="Arai W."/>
            <person name="Tsubouchi T."/>
            <person name="Morono Y."/>
            <person name="Uchiyama I."/>
            <person name="Ito T."/>
            <person name="Fujiyama A."/>
            <person name="Inagaki F."/>
            <person name="Takami H."/>
        </authorList>
    </citation>
    <scope>NUCLEOTIDE SEQUENCE</scope>
    <source>
        <strain evidence="1">Expedition CK06-06</strain>
    </source>
</reference>
<protein>
    <submittedName>
        <fullName evidence="1">Uncharacterized protein</fullName>
    </submittedName>
</protein>
<comment type="caution">
    <text evidence="1">The sequence shown here is derived from an EMBL/GenBank/DDBJ whole genome shotgun (WGS) entry which is preliminary data.</text>
</comment>
<accession>X0TVV2</accession>
<name>X0TVV2_9ZZZZ</name>
<feature type="non-terminal residue" evidence="1">
    <location>
        <position position="1"/>
    </location>
</feature>
<gene>
    <name evidence="1" type="ORF">S01H1_21813</name>
</gene>
<organism evidence="1">
    <name type="scientific">marine sediment metagenome</name>
    <dbReference type="NCBI Taxonomy" id="412755"/>
    <lineage>
        <taxon>unclassified sequences</taxon>
        <taxon>metagenomes</taxon>
        <taxon>ecological metagenomes</taxon>
    </lineage>
</organism>
<dbReference type="EMBL" id="BARS01012170">
    <property type="protein sequence ID" value="GAF97718.1"/>
    <property type="molecule type" value="Genomic_DNA"/>
</dbReference>
<proteinExistence type="predicted"/>